<feature type="compositionally biased region" description="Pro residues" evidence="1">
    <location>
        <begin position="97"/>
        <end position="106"/>
    </location>
</feature>
<reference evidence="2 3" key="1">
    <citation type="submission" date="2013-11" db="EMBL/GenBank/DDBJ databases">
        <title>The Damaraland mole rat (Fukomys damarensis) genome and evolution of African mole rats.</title>
        <authorList>
            <person name="Gladyshev V.N."/>
            <person name="Fang X."/>
        </authorList>
    </citation>
    <scope>NUCLEOTIDE SEQUENCE [LARGE SCALE GENOMIC DNA]</scope>
    <source>
        <tissue evidence="2">Liver</tissue>
    </source>
</reference>
<evidence type="ECO:0000313" key="2">
    <source>
        <dbReference type="EMBL" id="KFO36814.1"/>
    </source>
</evidence>
<dbReference type="AlphaFoldDB" id="A0A091DXI3"/>
<evidence type="ECO:0000313" key="3">
    <source>
        <dbReference type="Proteomes" id="UP000028990"/>
    </source>
</evidence>
<organism evidence="2 3">
    <name type="scientific">Fukomys damarensis</name>
    <name type="common">Damaraland mole rat</name>
    <name type="synonym">Cryptomys damarensis</name>
    <dbReference type="NCBI Taxonomy" id="885580"/>
    <lineage>
        <taxon>Eukaryota</taxon>
        <taxon>Metazoa</taxon>
        <taxon>Chordata</taxon>
        <taxon>Craniata</taxon>
        <taxon>Vertebrata</taxon>
        <taxon>Euteleostomi</taxon>
        <taxon>Mammalia</taxon>
        <taxon>Eutheria</taxon>
        <taxon>Euarchontoglires</taxon>
        <taxon>Glires</taxon>
        <taxon>Rodentia</taxon>
        <taxon>Hystricomorpha</taxon>
        <taxon>Bathyergidae</taxon>
        <taxon>Fukomys</taxon>
    </lineage>
</organism>
<dbReference type="Proteomes" id="UP000028990">
    <property type="component" value="Unassembled WGS sequence"/>
</dbReference>
<sequence>MGGARVMNTDEVTLLRPSLQVLGSQILEELRFCRSREACWERPSQPSGPDSKDTLGDLDLSPPTPTTSGGPCGVSVPLPAPAAGGLTHLRPGAAAHMPPPQAPASPPTHCRPLESGRKKIHRISKMVAHRVVGSSGCMDRK</sequence>
<name>A0A091DXI3_FUKDA</name>
<keyword evidence="3" id="KW-1185">Reference proteome</keyword>
<accession>A0A091DXI3</accession>
<feature type="region of interest" description="Disordered" evidence="1">
    <location>
        <begin position="38"/>
        <end position="114"/>
    </location>
</feature>
<gene>
    <name evidence="2" type="ORF">H920_01770</name>
</gene>
<dbReference type="EMBL" id="KN121230">
    <property type="protein sequence ID" value="KFO36814.1"/>
    <property type="molecule type" value="Genomic_DNA"/>
</dbReference>
<protein>
    <submittedName>
        <fullName evidence="2">Uncharacterized protein</fullName>
    </submittedName>
</protein>
<feature type="compositionally biased region" description="Low complexity" evidence="1">
    <location>
        <begin position="57"/>
        <end position="69"/>
    </location>
</feature>
<proteinExistence type="predicted"/>
<evidence type="ECO:0000256" key="1">
    <source>
        <dbReference type="SAM" id="MobiDB-lite"/>
    </source>
</evidence>